<evidence type="ECO:0000313" key="1">
    <source>
        <dbReference type="EMBL" id="KAH7838859.1"/>
    </source>
</evidence>
<proteinExistence type="predicted"/>
<sequence length="91" mass="10197">MRPSLISSEHTNLRIFSQIGTLRWPTPPGSGTTSPLSQLLLSTSPMVSQFRHHRWQASGDEGGGRLPRPCWWQNLLRTIDQGSMLQQGNES</sequence>
<keyword evidence="2" id="KW-1185">Reference proteome</keyword>
<name>A0ACB7XEQ5_9ERIC</name>
<gene>
    <name evidence="1" type="ORF">Vadar_032024</name>
</gene>
<dbReference type="Proteomes" id="UP000828048">
    <property type="component" value="Chromosome 6"/>
</dbReference>
<organism evidence="1 2">
    <name type="scientific">Vaccinium darrowii</name>
    <dbReference type="NCBI Taxonomy" id="229202"/>
    <lineage>
        <taxon>Eukaryota</taxon>
        <taxon>Viridiplantae</taxon>
        <taxon>Streptophyta</taxon>
        <taxon>Embryophyta</taxon>
        <taxon>Tracheophyta</taxon>
        <taxon>Spermatophyta</taxon>
        <taxon>Magnoliopsida</taxon>
        <taxon>eudicotyledons</taxon>
        <taxon>Gunneridae</taxon>
        <taxon>Pentapetalae</taxon>
        <taxon>asterids</taxon>
        <taxon>Ericales</taxon>
        <taxon>Ericaceae</taxon>
        <taxon>Vaccinioideae</taxon>
        <taxon>Vaccinieae</taxon>
        <taxon>Vaccinium</taxon>
    </lineage>
</organism>
<dbReference type="EMBL" id="CM037156">
    <property type="protein sequence ID" value="KAH7838859.1"/>
    <property type="molecule type" value="Genomic_DNA"/>
</dbReference>
<evidence type="ECO:0000313" key="2">
    <source>
        <dbReference type="Proteomes" id="UP000828048"/>
    </source>
</evidence>
<protein>
    <submittedName>
        <fullName evidence="1">Uncharacterized protein</fullName>
    </submittedName>
</protein>
<reference evidence="1 2" key="1">
    <citation type="journal article" date="2021" name="Hortic Res">
        <title>High-quality reference genome and annotation aids understanding of berry development for evergreen blueberry (Vaccinium darrowii).</title>
        <authorList>
            <person name="Yu J."/>
            <person name="Hulse-Kemp A.M."/>
            <person name="Babiker E."/>
            <person name="Staton M."/>
        </authorList>
    </citation>
    <scope>NUCLEOTIDE SEQUENCE [LARGE SCALE GENOMIC DNA]</scope>
    <source>
        <strain evidence="2">cv. NJ 8807/NJ 8810</strain>
        <tissue evidence="1">Young leaf</tissue>
    </source>
</reference>
<comment type="caution">
    <text evidence="1">The sequence shown here is derived from an EMBL/GenBank/DDBJ whole genome shotgun (WGS) entry which is preliminary data.</text>
</comment>
<accession>A0ACB7XEQ5</accession>